<dbReference type="PANTHER" id="PTHR33050">
    <property type="entry name" value="REVERSE TRANSCRIPTASE DOMAIN-CONTAINING PROTEIN"/>
    <property type="match status" value="1"/>
</dbReference>
<evidence type="ECO:0000256" key="1">
    <source>
        <dbReference type="SAM" id="MobiDB-lite"/>
    </source>
</evidence>
<dbReference type="InterPro" id="IPR052055">
    <property type="entry name" value="Hepadnavirus_pol/RT"/>
</dbReference>
<comment type="caution">
    <text evidence="3">The sequence shown here is derived from an EMBL/GenBank/DDBJ whole genome shotgun (WGS) entry which is preliminary data.</text>
</comment>
<dbReference type="EMBL" id="JABANM010014583">
    <property type="protein sequence ID" value="KAF4732432.1"/>
    <property type="molecule type" value="Genomic_DNA"/>
</dbReference>
<dbReference type="InterPro" id="IPR043502">
    <property type="entry name" value="DNA/RNA_pol_sf"/>
</dbReference>
<dbReference type="InterPro" id="IPR000477">
    <property type="entry name" value="RT_dom"/>
</dbReference>
<feature type="domain" description="Reverse transcriptase" evidence="2">
    <location>
        <begin position="648"/>
        <end position="860"/>
    </location>
</feature>
<feature type="region of interest" description="Disordered" evidence="1">
    <location>
        <begin position="437"/>
        <end position="462"/>
    </location>
</feature>
<evidence type="ECO:0000259" key="2">
    <source>
        <dbReference type="PROSITE" id="PS50878"/>
    </source>
</evidence>
<feature type="compositionally biased region" description="Basic and acidic residues" evidence="1">
    <location>
        <begin position="318"/>
        <end position="330"/>
    </location>
</feature>
<protein>
    <recommendedName>
        <fullName evidence="2">Reverse transcriptase domain-containing protein</fullName>
    </recommendedName>
</protein>
<dbReference type="Proteomes" id="UP000574390">
    <property type="component" value="Unassembled WGS sequence"/>
</dbReference>
<proteinExistence type="predicted"/>
<feature type="compositionally biased region" description="Basic and acidic residues" evidence="1">
    <location>
        <begin position="359"/>
        <end position="371"/>
    </location>
</feature>
<dbReference type="PROSITE" id="PS50878">
    <property type="entry name" value="RT_POL"/>
    <property type="match status" value="1"/>
</dbReference>
<dbReference type="Pfam" id="PF00078">
    <property type="entry name" value="RVT_1"/>
    <property type="match status" value="1"/>
</dbReference>
<gene>
    <name evidence="3" type="ORF">FOZ62_004943</name>
</gene>
<reference evidence="3 4" key="1">
    <citation type="submission" date="2020-04" db="EMBL/GenBank/DDBJ databases">
        <title>Perkinsus olseni comparative genomics.</title>
        <authorList>
            <person name="Bogema D.R."/>
        </authorList>
    </citation>
    <scope>NUCLEOTIDE SEQUENCE [LARGE SCALE GENOMIC DNA]</scope>
    <source>
        <strain evidence="3">ATCC PRA-205</strain>
    </source>
</reference>
<dbReference type="SUPFAM" id="SSF56672">
    <property type="entry name" value="DNA/RNA polymerases"/>
    <property type="match status" value="1"/>
</dbReference>
<feature type="compositionally biased region" description="Basic residues" evidence="1">
    <location>
        <begin position="331"/>
        <end position="344"/>
    </location>
</feature>
<sequence length="1144" mass="125658">MVIDRLVRAVPPPTEPIGEALMAIVLAKGMDSLELLSCISADDWKSLLVAGKAMVLAAINNVGVERPAETAKTADGKEAASSASEATPKVTSLGDGLLTQLKCYGLALSTEAKRWSKLSQQEDDPKAERDGDDDAMMAGLVSDLSKRVGTIPADIIPPAKVVKLLRKGPAAYVEFRLFSEAENANPRKKLKTSTAGEVVEIYDDEDEDPNKSGYARSRSDLTMGEWMLAYPRYAVALAMTDKGCKENLVALLRYQTEVGRIAARANWKSVLKIEMRYRRDRVRALVATGVELWKCYADSSYSSAHFTTALSEELFFERSRGRPTEDERSRKGAKGGKGKGKGRNSKPYWKNTSNQADGMDSKKPQKRAAKERTRRALRRPHSNSSPLTANDLGSACGEKAVRLTHKDLPSSNIDEEGLKLYKRAMGVAAEEYNRRREKLTDGTGASHAVEWGPLSGDPDPLEDLDRDQATILALQEALNAAVGDILGSNVRPDIDKWLNLTRDQQGEHQEIWDGVRTAVTERAKTLREECYELTGVDERLEKGPQKLRAALLKGLLVSTGSLADPDDVELLDEILEKGGVGVGIEKKIRPTGRWPRLSVDEDGDPVDVNHGASGLSQFALDSWKNYESAATLEAQARAYLMREVEIGNMEVTQGIPAGGVVSKIAAIEKRPGEKDSPIRVIDDLRRSGVNAMVKSEETLQLPGLLTTAYLIRSHRQNLKGASAGPKWNRQVFIEVDCAAAYRNVPIQEAERKFCMNFIPPKGAENGLLICHTRLPFGLRPSGLLWVRVYSGLVLVLKRLVAYSNGEGVQVYIDDLNYITTDDQAAPRLIAILLLHEVVGIDLSYHKIRVSTTPVILGFQWDLERGEVKVTRDRQQKLASQIQPVVDPRKKKAVSTHDLQAIAGRAAWMSQIICQFRSRLRPLYGRLGIARRKNLRGINLSVEAVECLQFILETLERPARIGSNTVSLLGAGCLTESEGPVGVVISDASTYSIAAVIMLPYASYWFWLSSSDARARTLVNRSIGNAETAEWISGDISSLELIGALMGASLLPPDSPGLLLCDNISAVNAVNHAAGRAVRMNQIVMTTSQNLAFGRGLKASHIPTKENWLVDKMSRTRSIGEVRKMMEGSSFREVDGLYLLERLFA</sequence>
<feature type="compositionally biased region" description="Basic residues" evidence="1">
    <location>
        <begin position="372"/>
        <end position="381"/>
    </location>
</feature>
<feature type="region of interest" description="Disordered" evidence="1">
    <location>
        <begin position="318"/>
        <end position="392"/>
    </location>
</feature>
<evidence type="ECO:0000313" key="4">
    <source>
        <dbReference type="Proteomes" id="UP000574390"/>
    </source>
</evidence>
<name>A0A7J6SIR3_PEROL</name>
<feature type="compositionally biased region" description="Basic and acidic residues" evidence="1">
    <location>
        <begin position="68"/>
        <end position="78"/>
    </location>
</feature>
<dbReference type="PANTHER" id="PTHR33050:SF7">
    <property type="entry name" value="RIBONUCLEASE H"/>
    <property type="match status" value="1"/>
</dbReference>
<accession>A0A7J6SIR3</accession>
<feature type="region of interest" description="Disordered" evidence="1">
    <location>
        <begin position="68"/>
        <end position="89"/>
    </location>
</feature>
<dbReference type="AlphaFoldDB" id="A0A7J6SIR3"/>
<evidence type="ECO:0000313" key="3">
    <source>
        <dbReference type="EMBL" id="KAF4732432.1"/>
    </source>
</evidence>
<organism evidence="3 4">
    <name type="scientific">Perkinsus olseni</name>
    <name type="common">Perkinsus atlanticus</name>
    <dbReference type="NCBI Taxonomy" id="32597"/>
    <lineage>
        <taxon>Eukaryota</taxon>
        <taxon>Sar</taxon>
        <taxon>Alveolata</taxon>
        <taxon>Perkinsozoa</taxon>
        <taxon>Perkinsea</taxon>
        <taxon>Perkinsida</taxon>
        <taxon>Perkinsidae</taxon>
        <taxon>Perkinsus</taxon>
    </lineage>
</organism>